<evidence type="ECO:0000313" key="2">
    <source>
        <dbReference type="EMBL" id="KAJ2934114.1"/>
    </source>
</evidence>
<evidence type="ECO:0000256" key="1">
    <source>
        <dbReference type="SAM" id="MobiDB-lite"/>
    </source>
</evidence>
<dbReference type="OrthoDB" id="2893717at2759"/>
<evidence type="ECO:0000313" key="3">
    <source>
        <dbReference type="Proteomes" id="UP001140091"/>
    </source>
</evidence>
<dbReference type="Proteomes" id="UP001140091">
    <property type="component" value="Unassembled WGS sequence"/>
</dbReference>
<sequence>MANRSILDLLPLDIVELVVREGKNYDRKDFCGLRLVCKAVNELVEPEVFSTITIHFIRDDSEKWRNIPEFLSNLASGMNPYVRWAKELQLSGLVPIQFADVYWSQYDPWQGEEREAMLACQQEWLTAAIESLVQVERVRFVANSREPYHDVLRALGNLPRLRDLSIIFHSYSPFEDVPFAGFSNLNSIRLTGLPMTTHILDGVKALLAKSPSMTELVLNAPHQPDRPDGPGEKKVELSSMVEDVMQPNFSPTLKELTISAAPLKLSPSCAPFLRSLTSLEILNDSAHVQPSFWKALQDSGVHLQELKVAPLRQPIVDYLLSYSGLRGFTLDWSEQDAEDVEKVVPRFFHGVLPRHRDAIQSISFKHTKLGPWTVTQSYLNEGVYLCKKLKYLTLIYYFPSPNEKHTHPIIPLANLFREISDNLPQLEILRLEHTRKFQRSFGCGYACGQYFQTVGRAFASHIISSKSQFSSKRQPQFDLDAAGTTFISKPVGAASSGSDPETGSGSGSGEYYRFDIPKASDNLELRCDEAVFDCDAYSGDEGFY</sequence>
<feature type="region of interest" description="Disordered" evidence="1">
    <location>
        <begin position="490"/>
        <end position="510"/>
    </location>
</feature>
<name>A0A9W8JHC2_9AGAR</name>
<dbReference type="Gene3D" id="3.80.10.10">
    <property type="entry name" value="Ribonuclease Inhibitor"/>
    <property type="match status" value="1"/>
</dbReference>
<gene>
    <name evidence="2" type="ORF">H1R20_g2997</name>
</gene>
<organism evidence="2 3">
    <name type="scientific">Candolleomyces eurysporus</name>
    <dbReference type="NCBI Taxonomy" id="2828524"/>
    <lineage>
        <taxon>Eukaryota</taxon>
        <taxon>Fungi</taxon>
        <taxon>Dikarya</taxon>
        <taxon>Basidiomycota</taxon>
        <taxon>Agaricomycotina</taxon>
        <taxon>Agaricomycetes</taxon>
        <taxon>Agaricomycetidae</taxon>
        <taxon>Agaricales</taxon>
        <taxon>Agaricineae</taxon>
        <taxon>Psathyrellaceae</taxon>
        <taxon>Candolleomyces</taxon>
    </lineage>
</organism>
<feature type="non-terminal residue" evidence="2">
    <location>
        <position position="544"/>
    </location>
</feature>
<dbReference type="InterPro" id="IPR032675">
    <property type="entry name" value="LRR_dom_sf"/>
</dbReference>
<comment type="caution">
    <text evidence="2">The sequence shown here is derived from an EMBL/GenBank/DDBJ whole genome shotgun (WGS) entry which is preliminary data.</text>
</comment>
<dbReference type="EMBL" id="JANBPK010000726">
    <property type="protein sequence ID" value="KAJ2934114.1"/>
    <property type="molecule type" value="Genomic_DNA"/>
</dbReference>
<dbReference type="AlphaFoldDB" id="A0A9W8JHC2"/>
<keyword evidence="3" id="KW-1185">Reference proteome</keyword>
<protein>
    <recommendedName>
        <fullName evidence="4">F-box domain-containing protein</fullName>
    </recommendedName>
</protein>
<evidence type="ECO:0008006" key="4">
    <source>
        <dbReference type="Google" id="ProtNLM"/>
    </source>
</evidence>
<reference evidence="2" key="1">
    <citation type="submission" date="2022-06" db="EMBL/GenBank/DDBJ databases">
        <title>Genome Sequence of Candolleomyces eurysporus.</title>
        <authorList>
            <person name="Buettner E."/>
        </authorList>
    </citation>
    <scope>NUCLEOTIDE SEQUENCE</scope>
    <source>
        <strain evidence="2">VTCC 930004</strain>
    </source>
</reference>
<proteinExistence type="predicted"/>
<dbReference type="SUPFAM" id="SSF52047">
    <property type="entry name" value="RNI-like"/>
    <property type="match status" value="1"/>
</dbReference>
<accession>A0A9W8JHC2</accession>